<evidence type="ECO:0000313" key="3">
    <source>
        <dbReference type="Proteomes" id="UP000186744"/>
    </source>
</evidence>
<feature type="transmembrane region" description="Helical" evidence="1">
    <location>
        <begin position="33"/>
        <end position="50"/>
    </location>
</feature>
<dbReference type="Proteomes" id="UP000186744">
    <property type="component" value="Unassembled WGS sequence"/>
</dbReference>
<gene>
    <name evidence="2" type="ORF">SAMN05421786_1011236</name>
</gene>
<accession>A0A1N7LED0</accession>
<dbReference type="AlphaFoldDB" id="A0A1N7LED0"/>
<keyword evidence="1" id="KW-0472">Membrane</keyword>
<keyword evidence="1" id="KW-1133">Transmembrane helix</keyword>
<keyword evidence="1" id="KW-0812">Transmembrane</keyword>
<dbReference type="STRING" id="373668.SAMN05421786_1011236"/>
<sequence length="76" mass="9051">MEKFRRKIDSYVHRLENRWNTLPPKRQRMFTKLFLAVYTLITVFSLFYIWSGKSNSLSIHHIDGIPKSITIKNAVP</sequence>
<reference evidence="3" key="1">
    <citation type="submission" date="2017-01" db="EMBL/GenBank/DDBJ databases">
        <authorList>
            <person name="Varghese N."/>
            <person name="Submissions S."/>
        </authorList>
    </citation>
    <scope>NUCLEOTIDE SEQUENCE [LARGE SCALE GENOMIC DNA]</scope>
    <source>
        <strain evidence="3">DSM 18017</strain>
    </source>
</reference>
<dbReference type="EMBL" id="FTOL01000001">
    <property type="protein sequence ID" value="SIS72146.1"/>
    <property type="molecule type" value="Genomic_DNA"/>
</dbReference>
<protein>
    <recommendedName>
        <fullName evidence="4">DUF3989 domain-containing protein</fullName>
    </recommendedName>
</protein>
<organism evidence="2 3">
    <name type="scientific">Chryseobacterium ureilyticum</name>
    <dbReference type="NCBI Taxonomy" id="373668"/>
    <lineage>
        <taxon>Bacteria</taxon>
        <taxon>Pseudomonadati</taxon>
        <taxon>Bacteroidota</taxon>
        <taxon>Flavobacteriia</taxon>
        <taxon>Flavobacteriales</taxon>
        <taxon>Weeksellaceae</taxon>
        <taxon>Chryseobacterium group</taxon>
        <taxon>Chryseobacterium</taxon>
    </lineage>
</organism>
<name>A0A1N7LED0_9FLAO</name>
<evidence type="ECO:0000313" key="2">
    <source>
        <dbReference type="EMBL" id="SIS72146.1"/>
    </source>
</evidence>
<evidence type="ECO:0008006" key="4">
    <source>
        <dbReference type="Google" id="ProtNLM"/>
    </source>
</evidence>
<proteinExistence type="predicted"/>
<keyword evidence="3" id="KW-1185">Reference proteome</keyword>
<evidence type="ECO:0000256" key="1">
    <source>
        <dbReference type="SAM" id="Phobius"/>
    </source>
</evidence>